<evidence type="ECO:0000313" key="5">
    <source>
        <dbReference type="Proteomes" id="UP000659654"/>
    </source>
</evidence>
<evidence type="ECO:0000256" key="2">
    <source>
        <dbReference type="SAM" id="SignalP"/>
    </source>
</evidence>
<dbReference type="Proteomes" id="UP000582659">
    <property type="component" value="Unassembled WGS sequence"/>
</dbReference>
<dbReference type="WBParaSite" id="BXY_0979900.1">
    <property type="protein sequence ID" value="BXY_0979900.1"/>
    <property type="gene ID" value="BXY_0979900"/>
</dbReference>
<feature type="signal peptide" evidence="2">
    <location>
        <begin position="1"/>
        <end position="18"/>
    </location>
</feature>
<protein>
    <submittedName>
        <fullName evidence="3">(pine wood nematode) hypothetical protein</fullName>
    </submittedName>
</protein>
<proteinExistence type="predicted"/>
<evidence type="ECO:0000313" key="6">
    <source>
        <dbReference type="WBParaSite" id="BXY_0979900.1"/>
    </source>
</evidence>
<reference evidence="6" key="1">
    <citation type="submission" date="2016-11" db="UniProtKB">
        <authorList>
            <consortium name="WormBaseParasite"/>
        </authorList>
    </citation>
    <scope>IDENTIFICATION</scope>
</reference>
<organism evidence="4 6">
    <name type="scientific">Bursaphelenchus xylophilus</name>
    <name type="common">Pinewood nematode worm</name>
    <name type="synonym">Aphelenchoides xylophilus</name>
    <dbReference type="NCBI Taxonomy" id="6326"/>
    <lineage>
        <taxon>Eukaryota</taxon>
        <taxon>Metazoa</taxon>
        <taxon>Ecdysozoa</taxon>
        <taxon>Nematoda</taxon>
        <taxon>Chromadorea</taxon>
        <taxon>Rhabditida</taxon>
        <taxon>Tylenchina</taxon>
        <taxon>Tylenchomorpha</taxon>
        <taxon>Aphelenchoidea</taxon>
        <taxon>Aphelenchoididae</taxon>
        <taxon>Bursaphelenchus</taxon>
    </lineage>
</organism>
<keyword evidence="1" id="KW-0472">Membrane</keyword>
<sequence length="272" mass="31214">MTPRRLLGFLLLAALASAKICAVSKDGYVEIDCSPAFDWIQDNVTLFFDYTPIELVYEFTVHPECFNATADGDLILHYNFSYFELAWGLDFVAGQPLKLVVQSYLDDSDNETSGFDVPLRTNSSAQGEYTFNITQRYNELILQDDTIPPDAITPIYLGYGLPMTIKNNQTFLKQEIGFFRRAEKCQFSFKVHGAQLVSEESEFWVDWPEWTYATWVMLLFVGFFLGAIVAFFLGRCCGRNANRWYIWEPESDSFEEVEKVDSKIIEPSSKTK</sequence>
<dbReference type="EMBL" id="CAJFCV020000006">
    <property type="protein sequence ID" value="CAG9129261.1"/>
    <property type="molecule type" value="Genomic_DNA"/>
</dbReference>
<dbReference type="EMBL" id="CAJFDI010000006">
    <property type="protein sequence ID" value="CAD5233824.1"/>
    <property type="molecule type" value="Genomic_DNA"/>
</dbReference>
<keyword evidence="1" id="KW-1133">Transmembrane helix</keyword>
<feature type="chain" id="PRO_5035399771" evidence="2">
    <location>
        <begin position="19"/>
        <end position="272"/>
    </location>
</feature>
<dbReference type="AlphaFoldDB" id="A0A1I7S9V2"/>
<evidence type="ECO:0000313" key="3">
    <source>
        <dbReference type="EMBL" id="CAD5233824.1"/>
    </source>
</evidence>
<evidence type="ECO:0000313" key="4">
    <source>
        <dbReference type="Proteomes" id="UP000095284"/>
    </source>
</evidence>
<keyword evidence="1" id="KW-0812">Transmembrane</keyword>
<reference evidence="3" key="2">
    <citation type="submission" date="2020-09" db="EMBL/GenBank/DDBJ databases">
        <authorList>
            <person name="Kikuchi T."/>
        </authorList>
    </citation>
    <scope>NUCLEOTIDE SEQUENCE</scope>
    <source>
        <strain evidence="3">Ka4C1</strain>
    </source>
</reference>
<accession>A0A1I7S9V2</accession>
<dbReference type="Proteomes" id="UP000659654">
    <property type="component" value="Unassembled WGS sequence"/>
</dbReference>
<feature type="transmembrane region" description="Helical" evidence="1">
    <location>
        <begin position="212"/>
        <end position="233"/>
    </location>
</feature>
<evidence type="ECO:0000256" key="1">
    <source>
        <dbReference type="SAM" id="Phobius"/>
    </source>
</evidence>
<gene>
    <name evidence="3" type="ORF">BXYJ_LOCUS13915</name>
</gene>
<keyword evidence="5" id="KW-1185">Reference proteome</keyword>
<dbReference type="Proteomes" id="UP000095284">
    <property type="component" value="Unplaced"/>
</dbReference>
<keyword evidence="2" id="KW-0732">Signal</keyword>
<name>A0A1I7S9V2_BURXY</name>
<dbReference type="OrthoDB" id="10631745at2759"/>